<protein>
    <submittedName>
        <fullName evidence="2">Putative secreted protein</fullName>
    </submittedName>
</protein>
<feature type="compositionally biased region" description="Low complexity" evidence="1">
    <location>
        <begin position="79"/>
        <end position="104"/>
    </location>
</feature>
<feature type="compositionally biased region" description="Polar residues" evidence="1">
    <location>
        <begin position="153"/>
        <end position="177"/>
    </location>
</feature>
<dbReference type="AlphaFoldDB" id="A0A1E1X434"/>
<feature type="region of interest" description="Disordered" evidence="1">
    <location>
        <begin position="125"/>
        <end position="185"/>
    </location>
</feature>
<name>A0A1E1X434_9ACAR</name>
<dbReference type="EMBL" id="GFAC01005190">
    <property type="protein sequence ID" value="JAT93998.1"/>
    <property type="molecule type" value="mRNA"/>
</dbReference>
<organism evidence="2">
    <name type="scientific">Amblyomma aureolatum</name>
    <dbReference type="NCBI Taxonomy" id="187763"/>
    <lineage>
        <taxon>Eukaryota</taxon>
        <taxon>Metazoa</taxon>
        <taxon>Ecdysozoa</taxon>
        <taxon>Arthropoda</taxon>
        <taxon>Chelicerata</taxon>
        <taxon>Arachnida</taxon>
        <taxon>Acari</taxon>
        <taxon>Parasitiformes</taxon>
        <taxon>Ixodida</taxon>
        <taxon>Ixodoidea</taxon>
        <taxon>Ixodidae</taxon>
        <taxon>Amblyomminae</taxon>
        <taxon>Amblyomma</taxon>
    </lineage>
</organism>
<feature type="non-terminal residue" evidence="2">
    <location>
        <position position="250"/>
    </location>
</feature>
<proteinExistence type="evidence at transcript level"/>
<evidence type="ECO:0000313" key="2">
    <source>
        <dbReference type="EMBL" id="JAT93998.1"/>
    </source>
</evidence>
<reference evidence="2" key="1">
    <citation type="journal article" date="2017" name="Front. Cell. Infect. Microbiol.">
        <title>The Distinct Transcriptional Response of the Midgut of Amblyomma sculptum and Amblyomma aureolatum Ticks to Rickettsia rickettsii Correlates to Their Differences in Susceptibility to Infection.</title>
        <authorList>
            <person name="Martins L.A."/>
            <person name="Galletti M.F.B.M."/>
            <person name="Ribeiro J.M."/>
            <person name="Fujita A."/>
            <person name="Costa F.B."/>
            <person name="Labruna M.B."/>
            <person name="Daffre S."/>
            <person name="Fogaca A.C."/>
        </authorList>
    </citation>
    <scope>NUCLEOTIDE SEQUENCE</scope>
</reference>
<sequence>MVLYIAAEVTWMVLWVASSVKWEVAALPSTLASVTCSAWNMRTPGSTLWKTAPPLLPTDGRRGRGQTRGSGAASTGTRSPAAVSAAAEEASAGGSSSSGRSCSWGDDGRAAVGASGGGCCCWPSEPSVSSEEDSARGSASVRKRNSPKMPSCEPSSLSVSGARTSSSLKYTTTQSGGSSARRQSTTLLSSLRSAWHEMKTRDGCMLAIRAMLRNLANLVRNMSTHECMLGTGGIACSSSGSSRVTSECSP</sequence>
<feature type="region of interest" description="Disordered" evidence="1">
    <location>
        <begin position="48"/>
        <end position="104"/>
    </location>
</feature>
<evidence type="ECO:0000256" key="1">
    <source>
        <dbReference type="SAM" id="MobiDB-lite"/>
    </source>
</evidence>
<accession>A0A1E1X434</accession>